<dbReference type="GO" id="GO:0006457">
    <property type="term" value="P:protein folding"/>
    <property type="evidence" value="ECO:0007669"/>
    <property type="project" value="UniProtKB-UniRule"/>
</dbReference>
<dbReference type="AlphaFoldDB" id="E1Z835"/>
<dbReference type="PANTHER" id="PTHR12409:SF0">
    <property type="entry name" value="PREFOLDIN SUBUNIT 3"/>
    <property type="match status" value="1"/>
</dbReference>
<organism evidence="5">
    <name type="scientific">Chlorella variabilis</name>
    <name type="common">Green alga</name>
    <dbReference type="NCBI Taxonomy" id="554065"/>
    <lineage>
        <taxon>Eukaryota</taxon>
        <taxon>Viridiplantae</taxon>
        <taxon>Chlorophyta</taxon>
        <taxon>core chlorophytes</taxon>
        <taxon>Trebouxiophyceae</taxon>
        <taxon>Chlorellales</taxon>
        <taxon>Chlorellaceae</taxon>
        <taxon>Chlorella clade</taxon>
        <taxon>Chlorella</taxon>
    </lineage>
</organism>
<keyword evidence="2 3" id="KW-0143">Chaperone</keyword>
<proteinExistence type="inferred from homology"/>
<evidence type="ECO:0000313" key="4">
    <source>
        <dbReference type="EMBL" id="EFN58028.1"/>
    </source>
</evidence>
<dbReference type="GeneID" id="17357716"/>
<dbReference type="SUPFAM" id="SSF46579">
    <property type="entry name" value="Prefoldin"/>
    <property type="match status" value="1"/>
</dbReference>
<dbReference type="CDD" id="cd23156">
    <property type="entry name" value="Prefoldin_3"/>
    <property type="match status" value="1"/>
</dbReference>
<dbReference type="Pfam" id="PF02996">
    <property type="entry name" value="Prefoldin"/>
    <property type="match status" value="1"/>
</dbReference>
<dbReference type="GO" id="GO:0005737">
    <property type="term" value="C:cytoplasm"/>
    <property type="evidence" value="ECO:0007669"/>
    <property type="project" value="UniProtKB-ARBA"/>
</dbReference>
<dbReference type="InterPro" id="IPR004127">
    <property type="entry name" value="Prefoldin_subunit_alpha"/>
</dbReference>
<name>E1Z835_CHLVA</name>
<dbReference type="STRING" id="554065.E1Z835"/>
<dbReference type="OMA" id="YNWDVAQ"/>
<dbReference type="KEGG" id="cvr:CHLNCDRAFT_20219"/>
<dbReference type="PIRSF" id="PIRSF016396">
    <property type="entry name" value="Prefoldin_subunit_3"/>
    <property type="match status" value="1"/>
</dbReference>
<evidence type="ECO:0000256" key="3">
    <source>
        <dbReference type="PIRNR" id="PIRNR016396"/>
    </source>
</evidence>
<dbReference type="Proteomes" id="UP000008141">
    <property type="component" value="Unassembled WGS sequence"/>
</dbReference>
<dbReference type="GO" id="GO:0009409">
    <property type="term" value="P:response to cold"/>
    <property type="evidence" value="ECO:0007669"/>
    <property type="project" value="UniProtKB-ARBA"/>
</dbReference>
<dbReference type="InParanoid" id="E1Z835"/>
<dbReference type="OrthoDB" id="6375174at2759"/>
<dbReference type="GO" id="GO:0007021">
    <property type="term" value="P:tubulin complex assembly"/>
    <property type="evidence" value="ECO:0007669"/>
    <property type="project" value="TreeGrafter"/>
</dbReference>
<dbReference type="Gene3D" id="1.10.287.370">
    <property type="match status" value="1"/>
</dbReference>
<evidence type="ECO:0000256" key="2">
    <source>
        <dbReference type="ARBA" id="ARBA00023186"/>
    </source>
</evidence>
<evidence type="ECO:0000256" key="1">
    <source>
        <dbReference type="ARBA" id="ARBA00010048"/>
    </source>
</evidence>
<comment type="subunit">
    <text evidence="3">Heterohexamer of two PFD-alpha type and four PFD-beta type subunits.</text>
</comment>
<dbReference type="InterPro" id="IPR016655">
    <property type="entry name" value="PFD3"/>
</dbReference>
<dbReference type="GO" id="GO:0016272">
    <property type="term" value="C:prefoldin complex"/>
    <property type="evidence" value="ECO:0007669"/>
    <property type="project" value="UniProtKB-UniRule"/>
</dbReference>
<comment type="similarity">
    <text evidence="1 3">Belongs to the prefoldin subunit alpha family.</text>
</comment>
<dbReference type="GO" id="GO:0007017">
    <property type="term" value="P:microtubule-based process"/>
    <property type="evidence" value="ECO:0007669"/>
    <property type="project" value="TreeGrafter"/>
</dbReference>
<keyword evidence="5" id="KW-1185">Reference proteome</keyword>
<gene>
    <name evidence="4" type="ORF">CHLNCDRAFT_20219</name>
</gene>
<sequence length="184" mass="20726">MADEEKPLSNLPELVPAAAFMEDVKAYMQGRKAEEVITELRASHQKYKYIEAEIVQRKRRLAFKQPEIQKCLAAVNLLLDRQEAAESTVLDFSLSDQVFARARVADVSSVNLWLGAGVMLEYPLEEAQALLERQLAGCKQQLEVVQWEHEYIKDQLTTTEVSMARVYNWDVQNRRAAGAGAAGA</sequence>
<dbReference type="FunFam" id="1.10.287.370:FF:000001">
    <property type="entry name" value="Prefoldin subunit 3"/>
    <property type="match status" value="1"/>
</dbReference>
<dbReference type="PANTHER" id="PTHR12409">
    <property type="entry name" value="PREFOLDIN SUBUNIT 3"/>
    <property type="match status" value="1"/>
</dbReference>
<dbReference type="EMBL" id="GL433838">
    <property type="protein sequence ID" value="EFN58028.1"/>
    <property type="molecule type" value="Genomic_DNA"/>
</dbReference>
<reference evidence="4 5" key="1">
    <citation type="journal article" date="2010" name="Plant Cell">
        <title>The Chlorella variabilis NC64A genome reveals adaptation to photosymbiosis, coevolution with viruses, and cryptic sex.</title>
        <authorList>
            <person name="Blanc G."/>
            <person name="Duncan G."/>
            <person name="Agarkova I."/>
            <person name="Borodovsky M."/>
            <person name="Gurnon J."/>
            <person name="Kuo A."/>
            <person name="Lindquist E."/>
            <person name="Lucas S."/>
            <person name="Pangilinan J."/>
            <person name="Polle J."/>
            <person name="Salamov A."/>
            <person name="Terry A."/>
            <person name="Yamada T."/>
            <person name="Dunigan D.D."/>
            <person name="Grigoriev I.V."/>
            <person name="Claverie J.M."/>
            <person name="Van Etten J.L."/>
        </authorList>
    </citation>
    <scope>NUCLEOTIDE SEQUENCE [LARGE SCALE GENOMIC DNA]</scope>
    <source>
        <strain evidence="4 5">NC64A</strain>
    </source>
</reference>
<dbReference type="GO" id="GO:0015631">
    <property type="term" value="F:tubulin binding"/>
    <property type="evidence" value="ECO:0007669"/>
    <property type="project" value="TreeGrafter"/>
</dbReference>
<evidence type="ECO:0000313" key="5">
    <source>
        <dbReference type="Proteomes" id="UP000008141"/>
    </source>
</evidence>
<comment type="function">
    <text evidence="3">Binds specifically to cytosolic chaperonin (c-CPN) and transfers target proteins to it. Binds to nascent polypeptide chain and promotes folding in an environment in which there are many competing pathways for nonnative proteins.</text>
</comment>
<accession>E1Z835</accession>
<dbReference type="InterPro" id="IPR009053">
    <property type="entry name" value="Prefoldin"/>
</dbReference>
<dbReference type="FunCoup" id="E1Z835">
    <property type="interactions" value="2034"/>
</dbReference>
<dbReference type="RefSeq" id="XP_005850130.1">
    <property type="nucleotide sequence ID" value="XM_005850068.1"/>
</dbReference>
<dbReference type="eggNOG" id="KOG3313">
    <property type="taxonomic scope" value="Eukaryota"/>
</dbReference>
<protein>
    <recommendedName>
        <fullName evidence="3">Prefoldin subunit 3</fullName>
    </recommendedName>
</protein>